<organism evidence="1 2">
    <name type="scientific">Candidatus Schekmanbacteria bacterium RBG_16_38_10</name>
    <dbReference type="NCBI Taxonomy" id="1817879"/>
    <lineage>
        <taxon>Bacteria</taxon>
        <taxon>Candidatus Schekmaniibacteriota</taxon>
    </lineage>
</organism>
<dbReference type="InterPro" id="IPR011989">
    <property type="entry name" value="ARM-like"/>
</dbReference>
<evidence type="ECO:0000313" key="2">
    <source>
        <dbReference type="Proteomes" id="UP000178797"/>
    </source>
</evidence>
<sequence>SKCKEAIPELLKALEDEDELVRSHTAWALGKISGEKAKKGLEKALSPETNLNVKEEIKSALSSNY</sequence>
<dbReference type="Proteomes" id="UP000178797">
    <property type="component" value="Unassembled WGS sequence"/>
</dbReference>
<dbReference type="Pfam" id="PF13646">
    <property type="entry name" value="HEAT_2"/>
    <property type="match status" value="1"/>
</dbReference>
<dbReference type="InterPro" id="IPR021133">
    <property type="entry name" value="HEAT_type_2"/>
</dbReference>
<evidence type="ECO:0000313" key="1">
    <source>
        <dbReference type="EMBL" id="OGL46711.1"/>
    </source>
</evidence>
<evidence type="ECO:0008006" key="3">
    <source>
        <dbReference type="Google" id="ProtNLM"/>
    </source>
</evidence>
<dbReference type="PROSITE" id="PS50077">
    <property type="entry name" value="HEAT_REPEAT"/>
    <property type="match status" value="1"/>
</dbReference>
<proteinExistence type="predicted"/>
<dbReference type="EMBL" id="MGDE01000078">
    <property type="protein sequence ID" value="OGL46711.1"/>
    <property type="molecule type" value="Genomic_DNA"/>
</dbReference>
<comment type="caution">
    <text evidence="1">The sequence shown here is derived from an EMBL/GenBank/DDBJ whole genome shotgun (WGS) entry which is preliminary data.</text>
</comment>
<feature type="non-terminal residue" evidence="1">
    <location>
        <position position="1"/>
    </location>
</feature>
<dbReference type="SUPFAM" id="SSF48371">
    <property type="entry name" value="ARM repeat"/>
    <property type="match status" value="1"/>
</dbReference>
<gene>
    <name evidence="1" type="ORF">A2W05_05235</name>
</gene>
<protein>
    <recommendedName>
        <fullName evidence="3">Epoxyqueuosine reductase</fullName>
    </recommendedName>
</protein>
<accession>A0A1F7RZ22</accession>
<dbReference type="InterPro" id="IPR016024">
    <property type="entry name" value="ARM-type_fold"/>
</dbReference>
<dbReference type="Gene3D" id="1.25.10.10">
    <property type="entry name" value="Leucine-rich Repeat Variant"/>
    <property type="match status" value="1"/>
</dbReference>
<reference evidence="1 2" key="1">
    <citation type="journal article" date="2016" name="Nat. Commun.">
        <title>Thousands of microbial genomes shed light on interconnected biogeochemical processes in an aquifer system.</title>
        <authorList>
            <person name="Anantharaman K."/>
            <person name="Brown C.T."/>
            <person name="Hug L.A."/>
            <person name="Sharon I."/>
            <person name="Castelle C.J."/>
            <person name="Probst A.J."/>
            <person name="Thomas B.C."/>
            <person name="Singh A."/>
            <person name="Wilkins M.J."/>
            <person name="Karaoz U."/>
            <person name="Brodie E.L."/>
            <person name="Williams K.H."/>
            <person name="Hubbard S.S."/>
            <person name="Banfield J.F."/>
        </authorList>
    </citation>
    <scope>NUCLEOTIDE SEQUENCE [LARGE SCALE GENOMIC DNA]</scope>
</reference>
<dbReference type="AlphaFoldDB" id="A0A1F7RZ22"/>
<name>A0A1F7RZ22_9BACT</name>